<feature type="signal peptide" evidence="1">
    <location>
        <begin position="1"/>
        <end position="25"/>
    </location>
</feature>
<dbReference type="EMBL" id="ML179098">
    <property type="protein sequence ID" value="THV00885.1"/>
    <property type="molecule type" value="Genomic_DNA"/>
</dbReference>
<dbReference type="SUPFAM" id="SSF54373">
    <property type="entry name" value="FAD-linked reductases, C-terminal domain"/>
    <property type="match status" value="1"/>
</dbReference>
<feature type="domain" description="Amine oxidase" evidence="2">
    <location>
        <begin position="53"/>
        <end position="489"/>
    </location>
</feature>
<accession>A0A4S8ME57</accession>
<feature type="chain" id="PRO_5020254448" evidence="1">
    <location>
        <begin position="26"/>
        <end position="513"/>
    </location>
</feature>
<dbReference type="Pfam" id="PF01593">
    <property type="entry name" value="Amino_oxidase"/>
    <property type="match status" value="1"/>
</dbReference>
<evidence type="ECO:0000313" key="3">
    <source>
        <dbReference type="EMBL" id="THV00885.1"/>
    </source>
</evidence>
<gene>
    <name evidence="3" type="ORF">K435DRAFT_656507</name>
</gene>
<keyword evidence="4" id="KW-1185">Reference proteome</keyword>
<dbReference type="PANTHER" id="PTHR10742">
    <property type="entry name" value="FLAVIN MONOAMINE OXIDASE"/>
    <property type="match status" value="1"/>
</dbReference>
<evidence type="ECO:0000313" key="4">
    <source>
        <dbReference type="Proteomes" id="UP000297245"/>
    </source>
</evidence>
<dbReference type="GO" id="GO:0016491">
    <property type="term" value="F:oxidoreductase activity"/>
    <property type="evidence" value="ECO:0007669"/>
    <property type="project" value="InterPro"/>
</dbReference>
<name>A0A4S8ME57_DENBC</name>
<dbReference type="OrthoDB" id="5046242at2759"/>
<dbReference type="Gene3D" id="3.50.50.60">
    <property type="entry name" value="FAD/NAD(P)-binding domain"/>
    <property type="match status" value="1"/>
</dbReference>
<proteinExistence type="predicted"/>
<dbReference type="PANTHER" id="PTHR10742:SF313">
    <property type="entry name" value="AMINE OXIDASE"/>
    <property type="match status" value="1"/>
</dbReference>
<dbReference type="InterPro" id="IPR036188">
    <property type="entry name" value="FAD/NAD-bd_sf"/>
</dbReference>
<dbReference type="InterPro" id="IPR050281">
    <property type="entry name" value="Flavin_monoamine_oxidase"/>
</dbReference>
<protein>
    <submittedName>
        <fullName evidence="3">Polyamine oxidase-like protein</fullName>
    </submittedName>
</protein>
<keyword evidence="1" id="KW-0732">Signal</keyword>
<evidence type="ECO:0000256" key="1">
    <source>
        <dbReference type="SAM" id="SignalP"/>
    </source>
</evidence>
<sequence>MRSPFEFFYALFLFSLALLPLLSLASVIPPNSRTPDQRAQCRKTTVAILGAGVAGITAAQSLSNQSVHDFVIIDRNDYIGGRIAHTTFGSKPDGSGPYTIEVGANWVEGLGSEGGPENPIWTLVKKYNLSNAASNYSSILTYNETGAVDFTKLFDEFEDAYAVTEKEAGRYLKEKLPDISMRAGFSLSGWKTKKDMKKQAVEWWEWDWETAHRPDESAFVFGISGYNSTFYRFSEENMYVSDQRGFNAFVIGEASTFLKPNDSRLLLNTVVESINYSNDGVVVHNEDGSCVSAEYAICTFSLGVLQNDAVAFTPPLPTWKQTVIESFHFGTYTKIFLQFNTTFWDPSTQFFLYADPKKRGYYPVWQSLSLPGFLPDSNIIFTTVVGEESHRIENQSNEETQAEVMEVLRRMFPEVNIPEPLAFMYPRWGLEPWSHGSYSNWATGVTLEMHHSLRANVDRLWFAGEACSKEYFGYLHGAWFEGKDVGERIAGLLAKERINVDSKGAQITWRIDR</sequence>
<reference evidence="3 4" key="1">
    <citation type="journal article" date="2019" name="Nat. Ecol. Evol.">
        <title>Megaphylogeny resolves global patterns of mushroom evolution.</title>
        <authorList>
            <person name="Varga T."/>
            <person name="Krizsan K."/>
            <person name="Foldi C."/>
            <person name="Dima B."/>
            <person name="Sanchez-Garcia M."/>
            <person name="Sanchez-Ramirez S."/>
            <person name="Szollosi G.J."/>
            <person name="Szarkandi J.G."/>
            <person name="Papp V."/>
            <person name="Albert L."/>
            <person name="Andreopoulos W."/>
            <person name="Angelini C."/>
            <person name="Antonin V."/>
            <person name="Barry K.W."/>
            <person name="Bougher N.L."/>
            <person name="Buchanan P."/>
            <person name="Buyck B."/>
            <person name="Bense V."/>
            <person name="Catcheside P."/>
            <person name="Chovatia M."/>
            <person name="Cooper J."/>
            <person name="Damon W."/>
            <person name="Desjardin D."/>
            <person name="Finy P."/>
            <person name="Geml J."/>
            <person name="Haridas S."/>
            <person name="Hughes K."/>
            <person name="Justo A."/>
            <person name="Karasinski D."/>
            <person name="Kautmanova I."/>
            <person name="Kiss B."/>
            <person name="Kocsube S."/>
            <person name="Kotiranta H."/>
            <person name="LaButti K.M."/>
            <person name="Lechner B.E."/>
            <person name="Liimatainen K."/>
            <person name="Lipzen A."/>
            <person name="Lukacs Z."/>
            <person name="Mihaltcheva S."/>
            <person name="Morgado L.N."/>
            <person name="Niskanen T."/>
            <person name="Noordeloos M.E."/>
            <person name="Ohm R.A."/>
            <person name="Ortiz-Santana B."/>
            <person name="Ovrebo C."/>
            <person name="Racz N."/>
            <person name="Riley R."/>
            <person name="Savchenko A."/>
            <person name="Shiryaev A."/>
            <person name="Soop K."/>
            <person name="Spirin V."/>
            <person name="Szebenyi C."/>
            <person name="Tomsovsky M."/>
            <person name="Tulloss R.E."/>
            <person name="Uehling J."/>
            <person name="Grigoriev I.V."/>
            <person name="Vagvolgyi C."/>
            <person name="Papp T."/>
            <person name="Martin F.M."/>
            <person name="Miettinen O."/>
            <person name="Hibbett D.S."/>
            <person name="Nagy L.G."/>
        </authorList>
    </citation>
    <scope>NUCLEOTIDE SEQUENCE [LARGE SCALE GENOMIC DNA]</scope>
    <source>
        <strain evidence="3 4">CBS 962.96</strain>
    </source>
</reference>
<dbReference type="SUPFAM" id="SSF51905">
    <property type="entry name" value="FAD/NAD(P)-binding domain"/>
    <property type="match status" value="1"/>
</dbReference>
<dbReference type="Gene3D" id="3.90.660.10">
    <property type="match status" value="1"/>
</dbReference>
<dbReference type="GO" id="GO:0006598">
    <property type="term" value="P:polyamine catabolic process"/>
    <property type="evidence" value="ECO:0007669"/>
    <property type="project" value="TreeGrafter"/>
</dbReference>
<dbReference type="Proteomes" id="UP000297245">
    <property type="component" value="Unassembled WGS sequence"/>
</dbReference>
<organism evidence="3 4">
    <name type="scientific">Dendrothele bispora (strain CBS 962.96)</name>
    <dbReference type="NCBI Taxonomy" id="1314807"/>
    <lineage>
        <taxon>Eukaryota</taxon>
        <taxon>Fungi</taxon>
        <taxon>Dikarya</taxon>
        <taxon>Basidiomycota</taxon>
        <taxon>Agaricomycotina</taxon>
        <taxon>Agaricomycetes</taxon>
        <taxon>Agaricomycetidae</taxon>
        <taxon>Agaricales</taxon>
        <taxon>Agaricales incertae sedis</taxon>
        <taxon>Dendrothele</taxon>
    </lineage>
</organism>
<evidence type="ECO:0000259" key="2">
    <source>
        <dbReference type="Pfam" id="PF01593"/>
    </source>
</evidence>
<dbReference type="AlphaFoldDB" id="A0A4S8ME57"/>
<dbReference type="InterPro" id="IPR002937">
    <property type="entry name" value="Amino_oxidase"/>
</dbReference>